<dbReference type="InterPro" id="IPR045767">
    <property type="entry name" value="DUF6134"/>
</dbReference>
<reference evidence="2" key="1">
    <citation type="journal article" date="2019" name="Int. J. Syst. Evol. Microbiol.">
        <title>The Global Catalogue of Microorganisms (GCM) 10K type strain sequencing project: providing services to taxonomists for standard genome sequencing and annotation.</title>
        <authorList>
            <consortium name="The Broad Institute Genomics Platform"/>
            <consortium name="The Broad Institute Genome Sequencing Center for Infectious Disease"/>
            <person name="Wu L."/>
            <person name="Ma J."/>
        </authorList>
    </citation>
    <scope>NUCLEOTIDE SEQUENCE [LARGE SCALE GENOMIC DNA]</scope>
    <source>
        <strain evidence="2">CCUG 55250</strain>
    </source>
</reference>
<gene>
    <name evidence="1" type="ORF">ACFPMF_09605</name>
</gene>
<sequence length="173" mass="20121">MIEASGLRIGKLQIAQITTPTSLVYDQVSNVEFKLIKNVRIYYKTVSRHDPATGQLLRSETDATTSRGNFRSEISWLNSQYEITVNQYKYARKAVEAKPIDFTISRMYFEEPAGRSRAFAEYFGNYATIELTKKGSYRVRIDDHEDAYFYEKGKLVKILKKNALKNYTIRFIE</sequence>
<evidence type="ECO:0000313" key="1">
    <source>
        <dbReference type="EMBL" id="MFC5409562.1"/>
    </source>
</evidence>
<name>A0ABW0IAV2_9BACT</name>
<accession>A0ABW0IAV2</accession>
<dbReference type="Pfam" id="PF19630">
    <property type="entry name" value="DUF6134"/>
    <property type="match status" value="1"/>
</dbReference>
<dbReference type="RefSeq" id="WP_379843710.1">
    <property type="nucleotide sequence ID" value="NZ_JBHSMA010000002.1"/>
</dbReference>
<proteinExistence type="predicted"/>
<dbReference type="Proteomes" id="UP001596106">
    <property type="component" value="Unassembled WGS sequence"/>
</dbReference>
<protein>
    <submittedName>
        <fullName evidence="1">DUF6134 family protein</fullName>
    </submittedName>
</protein>
<keyword evidence="2" id="KW-1185">Reference proteome</keyword>
<comment type="caution">
    <text evidence="1">The sequence shown here is derived from an EMBL/GenBank/DDBJ whole genome shotgun (WGS) entry which is preliminary data.</text>
</comment>
<dbReference type="EMBL" id="JBHSMA010000002">
    <property type="protein sequence ID" value="MFC5409562.1"/>
    <property type="molecule type" value="Genomic_DNA"/>
</dbReference>
<organism evidence="1 2">
    <name type="scientific">Larkinella bovis</name>
    <dbReference type="NCBI Taxonomy" id="683041"/>
    <lineage>
        <taxon>Bacteria</taxon>
        <taxon>Pseudomonadati</taxon>
        <taxon>Bacteroidota</taxon>
        <taxon>Cytophagia</taxon>
        <taxon>Cytophagales</taxon>
        <taxon>Spirosomataceae</taxon>
        <taxon>Larkinella</taxon>
    </lineage>
</organism>
<evidence type="ECO:0000313" key="2">
    <source>
        <dbReference type="Proteomes" id="UP001596106"/>
    </source>
</evidence>